<dbReference type="Proteomes" id="UP001060336">
    <property type="component" value="Chromosome"/>
</dbReference>
<organism evidence="5 6">
    <name type="scientific">Nisaea acidiphila</name>
    <dbReference type="NCBI Taxonomy" id="1862145"/>
    <lineage>
        <taxon>Bacteria</taxon>
        <taxon>Pseudomonadati</taxon>
        <taxon>Pseudomonadota</taxon>
        <taxon>Alphaproteobacteria</taxon>
        <taxon>Rhodospirillales</taxon>
        <taxon>Thalassobaculaceae</taxon>
        <taxon>Nisaea</taxon>
    </lineage>
</organism>
<dbReference type="PROSITE" id="PS51087">
    <property type="entry name" value="APAG"/>
    <property type="match status" value="1"/>
</dbReference>
<gene>
    <name evidence="2 5" type="primary">apaG</name>
    <name evidence="5" type="ORF">NUH88_12825</name>
</gene>
<reference evidence="5" key="1">
    <citation type="submission" date="2022-08" db="EMBL/GenBank/DDBJ databases">
        <title>Nisaea acidiphila sp. nov., isolated from a marine algal debris and emended description of the genus Nisaea Urios et al. 2008.</title>
        <authorList>
            <person name="Kwon K."/>
        </authorList>
    </citation>
    <scope>NUCLEOTIDE SEQUENCE</scope>
    <source>
        <strain evidence="5">MEBiC11861</strain>
    </source>
</reference>
<dbReference type="EMBL" id="CP102480">
    <property type="protein sequence ID" value="UUX48299.1"/>
    <property type="molecule type" value="Genomic_DNA"/>
</dbReference>
<dbReference type="HAMAP" id="MF_00791">
    <property type="entry name" value="ApaG"/>
    <property type="match status" value="1"/>
</dbReference>
<dbReference type="InterPro" id="IPR007474">
    <property type="entry name" value="ApaG_domain"/>
</dbReference>
<name>A0A9J7AKW9_9PROT</name>
<dbReference type="PANTHER" id="PTHR14289">
    <property type="entry name" value="F-BOX ONLY PROTEIN 3"/>
    <property type="match status" value="1"/>
</dbReference>
<dbReference type="PANTHER" id="PTHR14289:SF16">
    <property type="entry name" value="POLYMERASE DELTA-INTERACTING PROTEIN 2"/>
    <property type="match status" value="1"/>
</dbReference>
<dbReference type="GO" id="GO:0070987">
    <property type="term" value="P:error-free translesion synthesis"/>
    <property type="evidence" value="ECO:0007669"/>
    <property type="project" value="TreeGrafter"/>
</dbReference>
<feature type="region of interest" description="Disordered" evidence="3">
    <location>
        <begin position="62"/>
        <end position="89"/>
    </location>
</feature>
<evidence type="ECO:0000259" key="4">
    <source>
        <dbReference type="PROSITE" id="PS51087"/>
    </source>
</evidence>
<sequence>MYSEVTGAIRVVVQPQYLPDHSDPDEHRFVWAYSVKIENIGEETVQLRARHWRITDALGREQTVDGPGVVGEQPMIQPGGSFEYTSGTPLGTSSGFMSGHYDMTGPDGQMFQVSVPSFSLDLPKAAERPH</sequence>
<dbReference type="SUPFAM" id="SSF110069">
    <property type="entry name" value="ApaG-like"/>
    <property type="match status" value="1"/>
</dbReference>
<dbReference type="AlphaFoldDB" id="A0A9J7AKW9"/>
<dbReference type="Pfam" id="PF04379">
    <property type="entry name" value="DUF525"/>
    <property type="match status" value="1"/>
</dbReference>
<dbReference type="InterPro" id="IPR023065">
    <property type="entry name" value="Uncharacterised_ApaG"/>
</dbReference>
<evidence type="ECO:0000256" key="2">
    <source>
        <dbReference type="HAMAP-Rule" id="MF_00791"/>
    </source>
</evidence>
<dbReference type="NCBIfam" id="NF003967">
    <property type="entry name" value="PRK05461.1"/>
    <property type="match status" value="1"/>
</dbReference>
<dbReference type="KEGG" id="naci:NUH88_12825"/>
<accession>A0A9J7AKW9</accession>
<evidence type="ECO:0000256" key="3">
    <source>
        <dbReference type="SAM" id="MobiDB-lite"/>
    </source>
</evidence>
<protein>
    <recommendedName>
        <fullName evidence="1 2">Protein ApaG</fullName>
    </recommendedName>
</protein>
<dbReference type="Gene3D" id="2.60.40.1470">
    <property type="entry name" value="ApaG domain"/>
    <property type="match status" value="1"/>
</dbReference>
<keyword evidence="6" id="KW-1185">Reference proteome</keyword>
<dbReference type="RefSeq" id="WP_257766807.1">
    <property type="nucleotide sequence ID" value="NZ_CP102480.1"/>
</dbReference>
<proteinExistence type="inferred from homology"/>
<feature type="domain" description="ApaG" evidence="4">
    <location>
        <begin position="3"/>
        <end position="127"/>
    </location>
</feature>
<evidence type="ECO:0000313" key="5">
    <source>
        <dbReference type="EMBL" id="UUX48299.1"/>
    </source>
</evidence>
<evidence type="ECO:0000313" key="6">
    <source>
        <dbReference type="Proteomes" id="UP001060336"/>
    </source>
</evidence>
<evidence type="ECO:0000256" key="1">
    <source>
        <dbReference type="ARBA" id="ARBA00017693"/>
    </source>
</evidence>
<dbReference type="InterPro" id="IPR036767">
    <property type="entry name" value="ApaG_sf"/>
</dbReference>